<dbReference type="CDD" id="cd01347">
    <property type="entry name" value="ligand_gated_channel"/>
    <property type="match status" value="1"/>
</dbReference>
<dbReference type="GO" id="GO:0015344">
    <property type="term" value="F:siderophore uptake transmembrane transporter activity"/>
    <property type="evidence" value="ECO:0007669"/>
    <property type="project" value="TreeGrafter"/>
</dbReference>
<dbReference type="HOGENOM" id="CLU_008287_9_4_3"/>
<evidence type="ECO:0000256" key="9">
    <source>
        <dbReference type="ARBA" id="ARBA00023065"/>
    </source>
</evidence>
<feature type="region of interest" description="Disordered" evidence="15">
    <location>
        <begin position="144"/>
        <end position="219"/>
    </location>
</feature>
<dbReference type="eggNOG" id="COG3266">
    <property type="taxonomic scope" value="Bacteria"/>
</dbReference>
<dbReference type="InterPro" id="IPR036942">
    <property type="entry name" value="Beta-barrel_TonB_sf"/>
</dbReference>
<feature type="domain" description="TonB-dependent receptor plug" evidence="17">
    <location>
        <begin position="219"/>
        <end position="320"/>
    </location>
</feature>
<dbReference type="Pfam" id="PF07715">
    <property type="entry name" value="Plug"/>
    <property type="match status" value="1"/>
</dbReference>
<evidence type="ECO:0000256" key="3">
    <source>
        <dbReference type="ARBA" id="ARBA00022448"/>
    </source>
</evidence>
<keyword evidence="3 13" id="KW-0813">Transport</keyword>
<dbReference type="GO" id="GO:0038023">
    <property type="term" value="F:signaling receptor activity"/>
    <property type="evidence" value="ECO:0007669"/>
    <property type="project" value="InterPro"/>
</dbReference>
<evidence type="ECO:0000256" key="6">
    <source>
        <dbReference type="ARBA" id="ARBA00022692"/>
    </source>
</evidence>
<evidence type="ECO:0000259" key="16">
    <source>
        <dbReference type="Pfam" id="PF00593"/>
    </source>
</evidence>
<evidence type="ECO:0000256" key="10">
    <source>
        <dbReference type="ARBA" id="ARBA00023077"/>
    </source>
</evidence>
<keyword evidence="11 13" id="KW-0472">Membrane</keyword>
<keyword evidence="10 14" id="KW-0798">TonB box</keyword>
<feature type="compositionally biased region" description="Low complexity" evidence="15">
    <location>
        <begin position="160"/>
        <end position="188"/>
    </location>
</feature>
<organism evidence="19 20">
    <name type="scientific">Chroococcidiopsis thermalis (strain PCC 7203)</name>
    <dbReference type="NCBI Taxonomy" id="251229"/>
    <lineage>
        <taxon>Bacteria</taxon>
        <taxon>Bacillati</taxon>
        <taxon>Cyanobacteriota</taxon>
        <taxon>Cyanophyceae</taxon>
        <taxon>Chroococcidiopsidales</taxon>
        <taxon>Chroococcidiopsidaceae</taxon>
        <taxon>Chroococcidiopsis</taxon>
    </lineage>
</organism>
<dbReference type="InterPro" id="IPR010105">
    <property type="entry name" value="TonB_sidphr_rcpt"/>
</dbReference>
<dbReference type="SUPFAM" id="SSF56935">
    <property type="entry name" value="Porins"/>
    <property type="match status" value="1"/>
</dbReference>
<keyword evidence="9" id="KW-0406">Ion transport</keyword>
<evidence type="ECO:0000259" key="17">
    <source>
        <dbReference type="Pfam" id="PF07715"/>
    </source>
</evidence>
<comment type="subcellular location">
    <subcellularLocation>
        <location evidence="1 13">Cell outer membrane</location>
        <topology evidence="1 13">Multi-pass membrane protein</topology>
    </subcellularLocation>
</comment>
<keyword evidence="20" id="KW-1185">Reference proteome</keyword>
<dbReference type="InterPro" id="IPR037066">
    <property type="entry name" value="Plug_dom_sf"/>
</dbReference>
<evidence type="ECO:0000313" key="19">
    <source>
        <dbReference type="EMBL" id="AFY90548.1"/>
    </source>
</evidence>
<evidence type="ECO:0000256" key="15">
    <source>
        <dbReference type="SAM" id="MobiDB-lite"/>
    </source>
</evidence>
<protein>
    <submittedName>
        <fullName evidence="19">TonB-dependent siderophore receptor</fullName>
    </submittedName>
</protein>
<dbReference type="RefSeq" id="WP_015157086.1">
    <property type="nucleotide sequence ID" value="NC_019695.1"/>
</dbReference>
<evidence type="ECO:0000256" key="13">
    <source>
        <dbReference type="PROSITE-ProRule" id="PRU01360"/>
    </source>
</evidence>
<evidence type="ECO:0000256" key="4">
    <source>
        <dbReference type="ARBA" id="ARBA00022452"/>
    </source>
</evidence>
<dbReference type="InterPro" id="IPR000531">
    <property type="entry name" value="Beta-barrel_TonB"/>
</dbReference>
<evidence type="ECO:0000256" key="7">
    <source>
        <dbReference type="ARBA" id="ARBA00022729"/>
    </source>
</evidence>
<dbReference type="NCBIfam" id="TIGR01783">
    <property type="entry name" value="TonB-siderophor"/>
    <property type="match status" value="1"/>
</dbReference>
<dbReference type="PATRIC" id="fig|251229.3.peg.6045"/>
<comment type="similarity">
    <text evidence="2 13 14">Belongs to the TonB-dependent receptor family.</text>
</comment>
<dbReference type="FunFam" id="2.40.170.20:FF:000005">
    <property type="entry name" value="TonB-dependent siderophore receptor"/>
    <property type="match status" value="1"/>
</dbReference>
<feature type="domain" description="TonB-dependent receptor-like beta-barrel" evidence="16">
    <location>
        <begin position="395"/>
        <end position="829"/>
    </location>
</feature>
<dbReference type="eggNOG" id="COG4773">
    <property type="taxonomic scope" value="Bacteria"/>
</dbReference>
<dbReference type="KEGG" id="cthe:Chro_5178"/>
<evidence type="ECO:0000256" key="8">
    <source>
        <dbReference type="ARBA" id="ARBA00023004"/>
    </source>
</evidence>
<evidence type="ECO:0000256" key="5">
    <source>
        <dbReference type="ARBA" id="ARBA00022496"/>
    </source>
</evidence>
<feature type="domain" description="AMIN" evidence="18">
    <location>
        <begin position="44"/>
        <end position="118"/>
    </location>
</feature>
<dbReference type="OrthoDB" id="427542at2"/>
<dbReference type="PROSITE" id="PS52016">
    <property type="entry name" value="TONB_DEPENDENT_REC_3"/>
    <property type="match status" value="1"/>
</dbReference>
<dbReference type="InParanoid" id="K9U7G1"/>
<accession>K9U7G1</accession>
<evidence type="ECO:0000256" key="2">
    <source>
        <dbReference type="ARBA" id="ARBA00009810"/>
    </source>
</evidence>
<evidence type="ECO:0000256" key="1">
    <source>
        <dbReference type="ARBA" id="ARBA00004571"/>
    </source>
</evidence>
<evidence type="ECO:0000256" key="12">
    <source>
        <dbReference type="ARBA" id="ARBA00023237"/>
    </source>
</evidence>
<dbReference type="FunFam" id="2.170.130.10:FF:000001">
    <property type="entry name" value="Catecholate siderophore TonB-dependent receptor"/>
    <property type="match status" value="1"/>
</dbReference>
<keyword evidence="6 13" id="KW-0812">Transmembrane</keyword>
<keyword evidence="12 13" id="KW-0998">Cell outer membrane</keyword>
<keyword evidence="4 13" id="KW-1134">Transmembrane beta strand</keyword>
<keyword evidence="19" id="KW-0675">Receptor</keyword>
<evidence type="ECO:0000259" key="18">
    <source>
        <dbReference type="Pfam" id="PF11741"/>
    </source>
</evidence>
<dbReference type="InterPro" id="IPR021731">
    <property type="entry name" value="AMIN_dom"/>
</dbReference>
<gene>
    <name evidence="19" type="ORF">Chro_5178</name>
</gene>
<keyword evidence="5" id="KW-0410">Iron transport</keyword>
<dbReference type="PANTHER" id="PTHR32552">
    <property type="entry name" value="FERRICHROME IRON RECEPTOR-RELATED"/>
    <property type="match status" value="1"/>
</dbReference>
<dbReference type="InterPro" id="IPR012910">
    <property type="entry name" value="Plug_dom"/>
</dbReference>
<dbReference type="EMBL" id="CP003597">
    <property type="protein sequence ID" value="AFY90548.1"/>
    <property type="molecule type" value="Genomic_DNA"/>
</dbReference>
<dbReference type="STRING" id="251229.Chro_5178"/>
<dbReference type="AlphaFoldDB" id="K9U7G1"/>
<dbReference type="Gene3D" id="2.40.170.20">
    <property type="entry name" value="TonB-dependent receptor, beta-barrel domain"/>
    <property type="match status" value="1"/>
</dbReference>
<dbReference type="Gene3D" id="2.170.130.10">
    <property type="entry name" value="TonB-dependent receptor, plug domain"/>
    <property type="match status" value="1"/>
</dbReference>
<reference evidence="19 20" key="1">
    <citation type="submission" date="2012-06" db="EMBL/GenBank/DDBJ databases">
        <title>Finished chromosome of genome of Chroococcidiopsis thermalis PCC 7203.</title>
        <authorList>
            <consortium name="US DOE Joint Genome Institute"/>
            <person name="Gugger M."/>
            <person name="Coursin T."/>
            <person name="Rippka R."/>
            <person name="Tandeau De Marsac N."/>
            <person name="Huntemann M."/>
            <person name="Wei C.-L."/>
            <person name="Han J."/>
            <person name="Detter J.C."/>
            <person name="Han C."/>
            <person name="Tapia R."/>
            <person name="Davenport K."/>
            <person name="Daligault H."/>
            <person name="Erkkila T."/>
            <person name="Gu W."/>
            <person name="Munk A.C.C."/>
            <person name="Teshima H."/>
            <person name="Xu Y."/>
            <person name="Chain P."/>
            <person name="Chen A."/>
            <person name="Krypides N."/>
            <person name="Mavromatis K."/>
            <person name="Markowitz V."/>
            <person name="Szeto E."/>
            <person name="Ivanova N."/>
            <person name="Mikhailova N."/>
            <person name="Ovchinnikova G."/>
            <person name="Pagani I."/>
            <person name="Pati A."/>
            <person name="Goodwin L."/>
            <person name="Peters L."/>
            <person name="Pitluck S."/>
            <person name="Woyke T."/>
            <person name="Kerfeld C."/>
        </authorList>
    </citation>
    <scope>NUCLEOTIDE SEQUENCE [LARGE SCALE GENOMIC DNA]</scope>
    <source>
        <strain evidence="19 20">PCC 7203</strain>
    </source>
</reference>
<dbReference type="InterPro" id="IPR039426">
    <property type="entry name" value="TonB-dep_rcpt-like"/>
</dbReference>
<dbReference type="GO" id="GO:0015891">
    <property type="term" value="P:siderophore transport"/>
    <property type="evidence" value="ECO:0007669"/>
    <property type="project" value="InterPro"/>
</dbReference>
<sequence length="860" mass="94417">MLKLWWRSLFLAGVFSLSIVPVVQVRVFAQSSISIPSPVTVTSVRLNQTDSGLEIFLETTSKQPLSIVTSGYGKTFVANITNARLDLPEGNSFRQENPNTGIAVVSVTPQGNNGIRITAIGSEGLPTAKVRQSNGNSILSLAAPAAPTAQTPVSPPTIPQTPTQPEATTPEAEGESTPPAAPEPADTAPGEEMEIVVTGEQDGYSVTDTSTGTKTDTPLRDIPQSIQVVPQEVLRDQNINSLEDATRNVSGVTGTRASYVRDGAVTIRGFQSSGFTGNLLRNGLRDPRGGFGLEFANIDRVEVLKGPASVLFGLGSPGGTINIVTKQPLREPFYAVEGTIGNYDFYRGAIDLSGPLNSSKTIAYRLNAAYQDNKGFIDFQQDKIFFIAPVLSFDIGKNTKLTLEAEYREWDLFFLLGLPAVGTVLPTGIGRLPRNLNFSESSTGGDNTMKVTTSKIGYRLEHKLSKNWSIRNSFLATLYRINREFLFATSLAPDNRTLNRGYELGEFDDNTFNLDTNVLGNFSTGSIQHQLLFGVDLYRLNEYRQQRNTGTAAPLDLFNPVYGQPLGSITTRGDDSTLTDSLGIYIQDQITLADNLKLLLGGRFDTFKQTTEDFIEDTEQEQTGDAFSPRLGIVYQPIEPISLYASYIRSFTPAIGRSFDGSQFQPERGTQYEVGVKADLNDRLSATLALYDLSRSNVLTDDPINEGFSIQTGKQKSQGIELNISGEILPGWNVFGGYAYTNARITEDETFDVDNRLSSTPENAFNLWTTYEIQQGSLQGLGFGLGLYFVGEQQGDLANTFQLPSYFRTDASIFYKRDRFRAALNFRNLFDADYFEAATSRLRVFYGEPFTVQGTVSWEF</sequence>
<name>K9U7G1_CHRTP</name>
<dbReference type="GO" id="GO:0009279">
    <property type="term" value="C:cell outer membrane"/>
    <property type="evidence" value="ECO:0007669"/>
    <property type="project" value="UniProtKB-SubCell"/>
</dbReference>
<dbReference type="Pfam" id="PF11741">
    <property type="entry name" value="AMIN"/>
    <property type="match status" value="1"/>
</dbReference>
<evidence type="ECO:0000256" key="11">
    <source>
        <dbReference type="ARBA" id="ARBA00023136"/>
    </source>
</evidence>
<dbReference type="Proteomes" id="UP000010384">
    <property type="component" value="Chromosome"/>
</dbReference>
<dbReference type="Pfam" id="PF00593">
    <property type="entry name" value="TonB_dep_Rec_b-barrel"/>
    <property type="match status" value="1"/>
</dbReference>
<keyword evidence="8" id="KW-0408">Iron</keyword>
<feature type="compositionally biased region" description="Low complexity" evidence="15">
    <location>
        <begin position="207"/>
        <end position="216"/>
    </location>
</feature>
<proteinExistence type="inferred from homology"/>
<keyword evidence="7" id="KW-0732">Signal</keyword>
<dbReference type="PANTHER" id="PTHR32552:SF68">
    <property type="entry name" value="FERRICHROME OUTER MEMBRANE TRANSPORTER_PHAGE RECEPTOR"/>
    <property type="match status" value="1"/>
</dbReference>
<evidence type="ECO:0000256" key="14">
    <source>
        <dbReference type="RuleBase" id="RU003357"/>
    </source>
</evidence>
<evidence type="ECO:0000313" key="20">
    <source>
        <dbReference type="Proteomes" id="UP000010384"/>
    </source>
</evidence>